<evidence type="ECO:0000313" key="4">
    <source>
        <dbReference type="EMBL" id="SVC75461.1"/>
    </source>
</evidence>
<evidence type="ECO:0000259" key="3">
    <source>
        <dbReference type="Pfam" id="PF06094"/>
    </source>
</evidence>
<dbReference type="GO" id="GO:0016740">
    <property type="term" value="F:transferase activity"/>
    <property type="evidence" value="ECO:0007669"/>
    <property type="project" value="UniProtKB-KW"/>
</dbReference>
<dbReference type="InterPro" id="IPR045038">
    <property type="entry name" value="AIG2-like"/>
</dbReference>
<protein>
    <recommendedName>
        <fullName evidence="2">Putative gamma-glutamylcyclotransferase</fullName>
    </recommendedName>
</protein>
<dbReference type="PANTHER" id="PTHR31544:SF2">
    <property type="entry name" value="AIG2-LIKE PROTEIN D"/>
    <property type="match status" value="1"/>
</dbReference>
<dbReference type="EMBL" id="UINC01108962">
    <property type="protein sequence ID" value="SVC75461.1"/>
    <property type="molecule type" value="Genomic_DNA"/>
</dbReference>
<dbReference type="InterPro" id="IPR013024">
    <property type="entry name" value="GGCT-like"/>
</dbReference>
<dbReference type="AlphaFoldDB" id="A0A382PU17"/>
<dbReference type="CDD" id="cd06661">
    <property type="entry name" value="GGCT_like"/>
    <property type="match status" value="1"/>
</dbReference>
<evidence type="ECO:0000256" key="2">
    <source>
        <dbReference type="ARBA" id="ARBA00030602"/>
    </source>
</evidence>
<reference evidence="4" key="1">
    <citation type="submission" date="2018-05" db="EMBL/GenBank/DDBJ databases">
        <authorList>
            <person name="Lanie J.A."/>
            <person name="Ng W.-L."/>
            <person name="Kazmierczak K.M."/>
            <person name="Andrzejewski T.M."/>
            <person name="Davidsen T.M."/>
            <person name="Wayne K.J."/>
            <person name="Tettelin H."/>
            <person name="Glass J.I."/>
            <person name="Rusch D."/>
            <person name="Podicherti R."/>
            <person name="Tsui H.-C.T."/>
            <person name="Winkler M.E."/>
        </authorList>
    </citation>
    <scope>NUCLEOTIDE SEQUENCE</scope>
</reference>
<name>A0A382PU17_9ZZZZ</name>
<dbReference type="Gene3D" id="3.10.490.10">
    <property type="entry name" value="Gamma-glutamyl cyclotransferase-like"/>
    <property type="match status" value="1"/>
</dbReference>
<feature type="non-terminal residue" evidence="4">
    <location>
        <position position="112"/>
    </location>
</feature>
<proteinExistence type="predicted"/>
<feature type="domain" description="Gamma-glutamylcyclotransferase AIG2-like" evidence="3">
    <location>
        <begin position="16"/>
        <end position="96"/>
    </location>
</feature>
<sequence length="112" mass="12707">MDGIVLKRVIGRYNKGIQKRQGILRDFKRVKVKEAHYPAIVDSKGDKVEGLVVYGIANDALLLLDQFEDDEYQRKDVAVLVRGGQETTATTYVASPNMSLDDEGWCFNTWQQ</sequence>
<dbReference type="InterPro" id="IPR036568">
    <property type="entry name" value="GGCT-like_sf"/>
</dbReference>
<dbReference type="Pfam" id="PF06094">
    <property type="entry name" value="GGACT"/>
    <property type="match status" value="1"/>
</dbReference>
<organism evidence="4">
    <name type="scientific">marine metagenome</name>
    <dbReference type="NCBI Taxonomy" id="408172"/>
    <lineage>
        <taxon>unclassified sequences</taxon>
        <taxon>metagenomes</taxon>
        <taxon>ecological metagenomes</taxon>
    </lineage>
</organism>
<dbReference type="PANTHER" id="PTHR31544">
    <property type="entry name" value="AIG2-LIKE PROTEIN D"/>
    <property type="match status" value="1"/>
</dbReference>
<dbReference type="InterPro" id="IPR009288">
    <property type="entry name" value="AIG2-like_dom"/>
</dbReference>
<keyword evidence="1" id="KW-0808">Transferase</keyword>
<evidence type="ECO:0000256" key="1">
    <source>
        <dbReference type="ARBA" id="ARBA00022679"/>
    </source>
</evidence>
<dbReference type="SUPFAM" id="SSF110857">
    <property type="entry name" value="Gamma-glutamyl cyclotransferase-like"/>
    <property type="match status" value="1"/>
</dbReference>
<gene>
    <name evidence="4" type="ORF">METZ01_LOCUS328315</name>
</gene>
<accession>A0A382PU17</accession>